<dbReference type="InParanoid" id="A0A804N243"/>
<evidence type="ECO:0000313" key="1">
    <source>
        <dbReference type="EnsemblPlants" id="Zm00001eb128820_P001"/>
    </source>
</evidence>
<dbReference type="Gramene" id="Zm00001eb128820_T001">
    <property type="protein sequence ID" value="Zm00001eb128820_P001"/>
    <property type="gene ID" value="Zm00001eb128820"/>
</dbReference>
<sequence>MVEWRGWGVALPSQHMWVSGLVAGARSAGRRKPQRCCLPAYKGVETYSILFARGAHDGGDVKLRLLPVVEASGATEGMASSFSFLLLKPSELVEALHNYDTTTSSSLRTEDIVNL</sequence>
<dbReference type="AlphaFoldDB" id="A0A804N243"/>
<reference evidence="1" key="3">
    <citation type="submission" date="2021-05" db="UniProtKB">
        <authorList>
            <consortium name="EnsemblPlants"/>
        </authorList>
    </citation>
    <scope>IDENTIFICATION</scope>
    <source>
        <strain evidence="1">cv. B73</strain>
    </source>
</reference>
<reference evidence="2" key="1">
    <citation type="submission" date="2015-12" db="EMBL/GenBank/DDBJ databases">
        <title>Update maize B73 reference genome by single molecule sequencing technologies.</title>
        <authorList>
            <consortium name="Maize Genome Sequencing Project"/>
            <person name="Ware D."/>
        </authorList>
    </citation>
    <scope>NUCLEOTIDE SEQUENCE [LARGE SCALE GENOMIC DNA]</scope>
    <source>
        <strain evidence="2">cv. B73</strain>
    </source>
</reference>
<keyword evidence="2" id="KW-1185">Reference proteome</keyword>
<protein>
    <submittedName>
        <fullName evidence="1">Uncharacterized protein</fullName>
    </submittedName>
</protein>
<dbReference type="EnsemblPlants" id="Zm00001eb128820_T001">
    <property type="protein sequence ID" value="Zm00001eb128820_P001"/>
    <property type="gene ID" value="Zm00001eb128820"/>
</dbReference>
<organism evidence="1 2">
    <name type="scientific">Zea mays</name>
    <name type="common">Maize</name>
    <dbReference type="NCBI Taxonomy" id="4577"/>
    <lineage>
        <taxon>Eukaryota</taxon>
        <taxon>Viridiplantae</taxon>
        <taxon>Streptophyta</taxon>
        <taxon>Embryophyta</taxon>
        <taxon>Tracheophyta</taxon>
        <taxon>Spermatophyta</taxon>
        <taxon>Magnoliopsida</taxon>
        <taxon>Liliopsida</taxon>
        <taxon>Poales</taxon>
        <taxon>Poaceae</taxon>
        <taxon>PACMAD clade</taxon>
        <taxon>Panicoideae</taxon>
        <taxon>Andropogonodae</taxon>
        <taxon>Andropogoneae</taxon>
        <taxon>Tripsacinae</taxon>
        <taxon>Zea</taxon>
    </lineage>
</organism>
<name>A0A804N243_MAIZE</name>
<reference evidence="1" key="2">
    <citation type="submission" date="2019-07" db="EMBL/GenBank/DDBJ databases">
        <authorList>
            <person name="Seetharam A."/>
            <person name="Woodhouse M."/>
            <person name="Cannon E."/>
        </authorList>
    </citation>
    <scope>NUCLEOTIDE SEQUENCE [LARGE SCALE GENOMIC DNA]</scope>
    <source>
        <strain evidence="1">cv. B73</strain>
    </source>
</reference>
<accession>A0A804N243</accession>
<evidence type="ECO:0000313" key="2">
    <source>
        <dbReference type="Proteomes" id="UP000007305"/>
    </source>
</evidence>
<proteinExistence type="predicted"/>
<dbReference type="Proteomes" id="UP000007305">
    <property type="component" value="Chromosome 3"/>
</dbReference>